<evidence type="ECO:0000313" key="2">
    <source>
        <dbReference type="EMBL" id="KWZ76119.1"/>
    </source>
</evidence>
<dbReference type="Proteomes" id="UP000070383">
    <property type="component" value="Unassembled WGS sequence"/>
</dbReference>
<dbReference type="AlphaFoldDB" id="A0A133K9D7"/>
<dbReference type="InterPro" id="IPR013378">
    <property type="entry name" value="InlB-like_B-rpt"/>
</dbReference>
<dbReference type="EMBL" id="LRPM01000093">
    <property type="protein sequence ID" value="KWZ76119.1"/>
    <property type="molecule type" value="Genomic_DNA"/>
</dbReference>
<evidence type="ECO:0000313" key="3">
    <source>
        <dbReference type="Proteomes" id="UP000070383"/>
    </source>
</evidence>
<feature type="non-terminal residue" evidence="2">
    <location>
        <position position="1"/>
    </location>
</feature>
<organism evidence="2 3">
    <name type="scientific">Anaerococcus tetradius</name>
    <dbReference type="NCBI Taxonomy" id="33036"/>
    <lineage>
        <taxon>Bacteria</taxon>
        <taxon>Bacillati</taxon>
        <taxon>Bacillota</taxon>
        <taxon>Tissierellia</taxon>
        <taxon>Tissierellales</taxon>
        <taxon>Peptoniphilaceae</taxon>
        <taxon>Anaerococcus</taxon>
    </lineage>
</organism>
<accession>A0A133K9D7</accession>
<dbReference type="InterPro" id="IPR042229">
    <property type="entry name" value="Listeria/Bacterioides_rpt_sf"/>
</dbReference>
<gene>
    <name evidence="2" type="ORF">HMPREF3200_01882</name>
</gene>
<feature type="non-terminal residue" evidence="2">
    <location>
        <position position="424"/>
    </location>
</feature>
<sequence length="424" mass="47034">WKDETGLLSKLFSKDKLFVYHFKEAKNVIADGEGQPIPKGFVKVSFKADENGKLAGDKKEITYYVNPQAGIKLVEGKAGEKELQVPDTKPDENYKFIKWFEAIDKTTAITGNREYVAIFGKTEVSLSYELNGGKGTAPETKTVPYGTSLRLATDEGISKKDAKFIGWDIDGTTYKPGAEITLTKDQKAIAQWTDDENIISYNPKEPITRPDGYVRVSFKADKGLSLTEEKAYYVKADKAITLKEIKDGQGFGYPTYKEETGYSFDKWDKDESTEIKTDIELTAKAREVNDVVPKTKDDDSEKPAGFVKVTFVAGANGNLGKETNTFFVNPNKYVKLTPPSTKADTGYVFAGWDKNAKEFNIYDTDTTIKASFNQIDSVIAKTKDDDSEKPAGFVEVNFAIDGEGGKIVDGQPTTYYVKPNTEVT</sequence>
<protein>
    <recommendedName>
        <fullName evidence="4">Repeat protein</fullName>
    </recommendedName>
</protein>
<comment type="caution">
    <text evidence="2">The sequence shown here is derived from an EMBL/GenBank/DDBJ whole genome shotgun (WGS) entry which is preliminary data.</text>
</comment>
<evidence type="ECO:0000256" key="1">
    <source>
        <dbReference type="ARBA" id="ARBA00004196"/>
    </source>
</evidence>
<dbReference type="Gene3D" id="2.60.40.4270">
    <property type="entry name" value="Listeria-Bacteroides repeat domain"/>
    <property type="match status" value="1"/>
</dbReference>
<dbReference type="GO" id="GO:0030313">
    <property type="term" value="C:cell envelope"/>
    <property type="evidence" value="ECO:0007669"/>
    <property type="project" value="UniProtKB-SubCell"/>
</dbReference>
<keyword evidence="3" id="KW-1185">Reference proteome</keyword>
<reference evidence="3" key="1">
    <citation type="submission" date="2016-01" db="EMBL/GenBank/DDBJ databases">
        <authorList>
            <person name="Mitreva M."/>
            <person name="Pepin K.H."/>
            <person name="Mihindukulasuriya K.A."/>
            <person name="Fulton R."/>
            <person name="Fronick C."/>
            <person name="O'Laughlin M."/>
            <person name="Miner T."/>
            <person name="Herter B."/>
            <person name="Rosa B.A."/>
            <person name="Cordes M."/>
            <person name="Tomlinson C."/>
            <person name="Wollam A."/>
            <person name="Palsikar V.B."/>
            <person name="Mardis E.R."/>
            <person name="Wilson R.K."/>
        </authorList>
    </citation>
    <scope>NUCLEOTIDE SEQUENCE [LARGE SCALE GENOMIC DNA]</scope>
    <source>
        <strain evidence="3">MJR8151</strain>
    </source>
</reference>
<evidence type="ECO:0008006" key="4">
    <source>
        <dbReference type="Google" id="ProtNLM"/>
    </source>
</evidence>
<comment type="subcellular location">
    <subcellularLocation>
        <location evidence="1">Cell envelope</location>
    </subcellularLocation>
</comment>
<dbReference type="RefSeq" id="WP_197416352.1">
    <property type="nucleotide sequence ID" value="NZ_KQ955303.1"/>
</dbReference>
<dbReference type="Pfam" id="PF09479">
    <property type="entry name" value="Flg_new"/>
    <property type="match status" value="2"/>
</dbReference>
<name>A0A133K9D7_9FIRM</name>
<dbReference type="STRING" id="33036.HMPREF3200_01882"/>
<proteinExistence type="predicted"/>